<proteinExistence type="predicted"/>
<dbReference type="EMBL" id="JARKHS020003359">
    <property type="protein sequence ID" value="KAK8785636.1"/>
    <property type="molecule type" value="Genomic_DNA"/>
</dbReference>
<dbReference type="Proteomes" id="UP001321473">
    <property type="component" value="Unassembled WGS sequence"/>
</dbReference>
<sequence length="319" mass="35826">MHALKASMDEIFKARLLHFGMLNVENIENYDTLKGTDLKYLKVAFCVEERNCLHFTASDFPGLTMIVVKLHTENVDNGGDHWPVAPNPDGVDLTDHNALSLASIKEEVKKLLLDVARHGRYAMLSFAMYARTYRMKASWSKVSVRETSEASLNMDYAAVCKMKAEKDSSDHGTMYVADQQKKFLALFDSPSTFKAKASIKDEVKKQLLDIARHGRYAMLSFAMCGRTYRMKASWSEVSVRETSESSLNMDYAATKARLNVMPKNFTGLAVYNVEMDDSKDACGKERLPRLGAIKAALAARPPLKEDLEKESWKRSPGKG</sequence>
<evidence type="ECO:0000313" key="1">
    <source>
        <dbReference type="EMBL" id="KAK8785636.1"/>
    </source>
</evidence>
<name>A0AAQ4FFB9_AMBAM</name>
<gene>
    <name evidence="1" type="ORF">V5799_007999</name>
</gene>
<dbReference type="AlphaFoldDB" id="A0AAQ4FFB9"/>
<evidence type="ECO:0000313" key="2">
    <source>
        <dbReference type="Proteomes" id="UP001321473"/>
    </source>
</evidence>
<protein>
    <submittedName>
        <fullName evidence="1">Uncharacterized protein</fullName>
    </submittedName>
</protein>
<organism evidence="1 2">
    <name type="scientific">Amblyomma americanum</name>
    <name type="common">Lone star tick</name>
    <dbReference type="NCBI Taxonomy" id="6943"/>
    <lineage>
        <taxon>Eukaryota</taxon>
        <taxon>Metazoa</taxon>
        <taxon>Ecdysozoa</taxon>
        <taxon>Arthropoda</taxon>
        <taxon>Chelicerata</taxon>
        <taxon>Arachnida</taxon>
        <taxon>Acari</taxon>
        <taxon>Parasitiformes</taxon>
        <taxon>Ixodida</taxon>
        <taxon>Ixodoidea</taxon>
        <taxon>Ixodidae</taxon>
        <taxon>Amblyomminae</taxon>
        <taxon>Amblyomma</taxon>
    </lineage>
</organism>
<comment type="caution">
    <text evidence="1">The sequence shown here is derived from an EMBL/GenBank/DDBJ whole genome shotgun (WGS) entry which is preliminary data.</text>
</comment>
<keyword evidence="2" id="KW-1185">Reference proteome</keyword>
<reference evidence="1 2" key="1">
    <citation type="journal article" date="2023" name="Arcadia Sci">
        <title>De novo assembly of a long-read Amblyomma americanum tick genome.</title>
        <authorList>
            <person name="Chou S."/>
            <person name="Poskanzer K.E."/>
            <person name="Rollins M."/>
            <person name="Thuy-Boun P.S."/>
        </authorList>
    </citation>
    <scope>NUCLEOTIDE SEQUENCE [LARGE SCALE GENOMIC DNA]</scope>
    <source>
        <strain evidence="1">F_SG_1</strain>
        <tissue evidence="1">Salivary glands</tissue>
    </source>
</reference>
<accession>A0AAQ4FFB9</accession>